<dbReference type="HOGENOM" id="CLU_2679246_0_0_6"/>
<gene>
    <name evidence="1" type="ordered locus">AFE_2168</name>
</gene>
<protein>
    <submittedName>
        <fullName evidence="1">Uncharacterized protein</fullName>
    </submittedName>
</protein>
<accession>B7J5F7</accession>
<reference evidence="1 2" key="1">
    <citation type="journal article" date="2008" name="BMC Genomics">
        <title>Acidithiobacillus ferrooxidans metabolism: from genome sequence to industrial applications.</title>
        <authorList>
            <person name="Valdes J."/>
            <person name="Pedroso I."/>
            <person name="Quatrini R."/>
            <person name="Dodson R.J."/>
            <person name="Tettelin H."/>
            <person name="Blake R.II."/>
            <person name="Eisen J.A."/>
            <person name="Holmes D.S."/>
        </authorList>
    </citation>
    <scope>NUCLEOTIDE SEQUENCE [LARGE SCALE GENOMIC DNA]</scope>
    <source>
        <strain evidence="2">ATCC 23270 / DSM 14882 / CIP 104768 / NCIMB 8455</strain>
    </source>
</reference>
<dbReference type="EMBL" id="CP001219">
    <property type="protein sequence ID" value="ACK79315.1"/>
    <property type="molecule type" value="Genomic_DNA"/>
</dbReference>
<evidence type="ECO:0000313" key="1">
    <source>
        <dbReference type="EMBL" id="ACK79315.1"/>
    </source>
</evidence>
<dbReference type="PaxDb" id="243159-AFE_2168"/>
<dbReference type="Proteomes" id="UP000001362">
    <property type="component" value="Chromosome"/>
</dbReference>
<dbReference type="STRING" id="243159.AFE_2168"/>
<organism evidence="1 2">
    <name type="scientific">Acidithiobacillus ferrooxidans (strain ATCC 23270 / DSM 14882 / CIP 104768 / NCIMB 8455)</name>
    <name type="common">Ferrobacillus ferrooxidans (strain ATCC 23270)</name>
    <dbReference type="NCBI Taxonomy" id="243159"/>
    <lineage>
        <taxon>Bacteria</taxon>
        <taxon>Pseudomonadati</taxon>
        <taxon>Pseudomonadota</taxon>
        <taxon>Acidithiobacillia</taxon>
        <taxon>Acidithiobacillales</taxon>
        <taxon>Acidithiobacillaceae</taxon>
        <taxon>Acidithiobacillus</taxon>
    </lineage>
</organism>
<dbReference type="KEGG" id="afr:AFE_2168"/>
<proteinExistence type="predicted"/>
<evidence type="ECO:0000313" key="2">
    <source>
        <dbReference type="Proteomes" id="UP000001362"/>
    </source>
</evidence>
<dbReference type="AlphaFoldDB" id="B7J5F7"/>
<name>B7J5F7_ACIF2</name>
<sequence length="74" mass="8687">MPNNAHVRLFCPLRPTGLEKQPRLPKFHALAFKNRPGLLLDRYYQFLGRTETRLLPDNYRLRSGISPAYLYRSA</sequence>
<keyword evidence="2" id="KW-1185">Reference proteome</keyword>